<dbReference type="Gramene" id="mRNA:HanXRQr2_Chr11g0472581">
    <property type="protein sequence ID" value="mRNA:HanXRQr2_Chr11g0472581"/>
    <property type="gene ID" value="HanXRQr2_Chr11g0472581"/>
</dbReference>
<dbReference type="EMBL" id="CM007891">
    <property type="protein sequence ID" value="OTG33838.1"/>
    <property type="molecule type" value="Genomic_DNA"/>
</dbReference>
<protein>
    <submittedName>
        <fullName evidence="3">Putative DNA mismatch repair MutS, P-loop containing nucleoside triphosphate hydrolase</fullName>
    </submittedName>
</protein>
<dbReference type="Proteomes" id="UP000215914">
    <property type="component" value="Chromosome 10"/>
</dbReference>
<dbReference type="EMBL" id="CM007899">
    <property type="protein sequence ID" value="OTG10922.1"/>
    <property type="molecule type" value="Genomic_DNA"/>
</dbReference>
<dbReference type="Proteomes" id="UP000215914">
    <property type="component" value="Chromosome 2"/>
</dbReference>
<dbReference type="GO" id="GO:0016787">
    <property type="term" value="F:hydrolase activity"/>
    <property type="evidence" value="ECO:0007669"/>
    <property type="project" value="UniProtKB-KW"/>
</dbReference>
<keyword evidence="3" id="KW-0378">Hydrolase</keyword>
<dbReference type="Gramene" id="mRNA:HanXRQr2_Chr10g0431621">
    <property type="protein sequence ID" value="mRNA:HanXRQr2_Chr10g0431621"/>
    <property type="gene ID" value="HanXRQr2_Chr10g0431621"/>
</dbReference>
<name>A0A251TJZ0_HELAN</name>
<gene>
    <name evidence="4" type="ORF">HannXRQ_Chr02g0039081</name>
    <name evidence="3" type="ORF">HannXRQ_Chr10g0293111</name>
    <name evidence="2" type="ORF">HanXRQr2_Chr10g0431621</name>
    <name evidence="1" type="ORF">HanXRQr2_Chr11g0472581</name>
</gene>
<evidence type="ECO:0000313" key="2">
    <source>
        <dbReference type="EMBL" id="KAF5785689.1"/>
    </source>
</evidence>
<reference evidence="1" key="3">
    <citation type="submission" date="2020-06" db="EMBL/GenBank/DDBJ databases">
        <title>Helianthus annuus Genome sequencing and assembly Release 2.</title>
        <authorList>
            <person name="Gouzy J."/>
            <person name="Langlade N."/>
            <person name="Munos S."/>
        </authorList>
    </citation>
    <scope>NUCLEOTIDE SEQUENCE</scope>
    <source>
        <tissue evidence="1">Leaves</tissue>
    </source>
</reference>
<accession>A0A251TJZ0</accession>
<dbReference type="Gene3D" id="3.40.50.300">
    <property type="entry name" value="P-loop containing nucleotide triphosphate hydrolases"/>
    <property type="match status" value="1"/>
</dbReference>
<evidence type="ECO:0000313" key="1">
    <source>
        <dbReference type="EMBL" id="KAF5780500.1"/>
    </source>
</evidence>
<evidence type="ECO:0000313" key="3">
    <source>
        <dbReference type="EMBL" id="OTG10922.1"/>
    </source>
</evidence>
<dbReference type="STRING" id="4232.A0A251TJZ0"/>
<dbReference type="EMBL" id="MNCJ02000325">
    <property type="protein sequence ID" value="KAF5785689.1"/>
    <property type="molecule type" value="Genomic_DNA"/>
</dbReference>
<evidence type="ECO:0000313" key="5">
    <source>
        <dbReference type="Proteomes" id="UP000215914"/>
    </source>
</evidence>
<sequence length="89" mass="9627">MKTVGSSFFCEHHVGCLLDALANRGLSNTLATRILVEAGAGGQSFGIHVAEFANFPKSVVFLAREKAVELEGFSHLLAISNWSEQVVFF</sequence>
<reference evidence="3" key="2">
    <citation type="submission" date="2017-02" db="EMBL/GenBank/DDBJ databases">
        <title>Sunflower complete genome.</title>
        <authorList>
            <person name="Langlade N."/>
            <person name="Munos S."/>
        </authorList>
    </citation>
    <scope>NUCLEOTIDE SEQUENCE [LARGE SCALE GENOMIC DNA]</scope>
    <source>
        <tissue evidence="3">Leaves</tissue>
    </source>
</reference>
<dbReference type="EMBL" id="MNCJ02000326">
    <property type="protein sequence ID" value="KAF5780500.1"/>
    <property type="molecule type" value="Genomic_DNA"/>
</dbReference>
<keyword evidence="5" id="KW-1185">Reference proteome</keyword>
<proteinExistence type="predicted"/>
<dbReference type="AlphaFoldDB" id="A0A251TJZ0"/>
<dbReference type="InterPro" id="IPR027417">
    <property type="entry name" value="P-loop_NTPase"/>
</dbReference>
<evidence type="ECO:0000313" key="4">
    <source>
        <dbReference type="EMBL" id="OTG33838.1"/>
    </source>
</evidence>
<organism evidence="3 5">
    <name type="scientific">Helianthus annuus</name>
    <name type="common">Common sunflower</name>
    <dbReference type="NCBI Taxonomy" id="4232"/>
    <lineage>
        <taxon>Eukaryota</taxon>
        <taxon>Viridiplantae</taxon>
        <taxon>Streptophyta</taxon>
        <taxon>Embryophyta</taxon>
        <taxon>Tracheophyta</taxon>
        <taxon>Spermatophyta</taxon>
        <taxon>Magnoliopsida</taxon>
        <taxon>eudicotyledons</taxon>
        <taxon>Gunneridae</taxon>
        <taxon>Pentapetalae</taxon>
        <taxon>asterids</taxon>
        <taxon>campanulids</taxon>
        <taxon>Asterales</taxon>
        <taxon>Asteraceae</taxon>
        <taxon>Asteroideae</taxon>
        <taxon>Heliantheae alliance</taxon>
        <taxon>Heliantheae</taxon>
        <taxon>Helianthus</taxon>
    </lineage>
</organism>
<reference evidence="1 5" key="1">
    <citation type="journal article" date="2017" name="Nature">
        <title>The sunflower genome provides insights into oil metabolism, flowering and Asterid evolution.</title>
        <authorList>
            <person name="Badouin H."/>
            <person name="Gouzy J."/>
            <person name="Grassa C.J."/>
            <person name="Murat F."/>
            <person name="Staton S.E."/>
            <person name="Cottret L."/>
            <person name="Lelandais-Briere C."/>
            <person name="Owens G.L."/>
            <person name="Carrere S."/>
            <person name="Mayjonade B."/>
            <person name="Legrand L."/>
            <person name="Gill N."/>
            <person name="Kane N.C."/>
            <person name="Bowers J.E."/>
            <person name="Hubner S."/>
            <person name="Bellec A."/>
            <person name="Berard A."/>
            <person name="Berges H."/>
            <person name="Blanchet N."/>
            <person name="Boniface M.C."/>
            <person name="Brunel D."/>
            <person name="Catrice O."/>
            <person name="Chaidir N."/>
            <person name="Claudel C."/>
            <person name="Donnadieu C."/>
            <person name="Faraut T."/>
            <person name="Fievet G."/>
            <person name="Helmstetter N."/>
            <person name="King M."/>
            <person name="Knapp S.J."/>
            <person name="Lai Z."/>
            <person name="Le Paslier M.C."/>
            <person name="Lippi Y."/>
            <person name="Lorenzon L."/>
            <person name="Mandel J.R."/>
            <person name="Marage G."/>
            <person name="Marchand G."/>
            <person name="Marquand E."/>
            <person name="Bret-Mestries E."/>
            <person name="Morien E."/>
            <person name="Nambeesan S."/>
            <person name="Nguyen T."/>
            <person name="Pegot-Espagnet P."/>
            <person name="Pouilly N."/>
            <person name="Raftis F."/>
            <person name="Sallet E."/>
            <person name="Schiex T."/>
            <person name="Thomas J."/>
            <person name="Vandecasteele C."/>
            <person name="Vares D."/>
            <person name="Vear F."/>
            <person name="Vautrin S."/>
            <person name="Crespi M."/>
            <person name="Mangin B."/>
            <person name="Burke J.M."/>
            <person name="Salse J."/>
            <person name="Munos S."/>
            <person name="Vincourt P."/>
            <person name="Rieseberg L.H."/>
            <person name="Langlade N.B."/>
        </authorList>
    </citation>
    <scope>NUCLEOTIDE SEQUENCE [LARGE SCALE GENOMIC DNA]</scope>
    <source>
        <strain evidence="5">cv. SF193</strain>
        <tissue evidence="1">Leaves</tissue>
    </source>
</reference>